<evidence type="ECO:0000313" key="1">
    <source>
        <dbReference type="EMBL" id="GAS96573.1"/>
    </source>
</evidence>
<dbReference type="InterPro" id="IPR024524">
    <property type="entry name" value="DUF3800"/>
</dbReference>
<proteinExistence type="predicted"/>
<dbReference type="Proteomes" id="UP000069443">
    <property type="component" value="Unassembled WGS sequence"/>
</dbReference>
<dbReference type="Pfam" id="PF12686">
    <property type="entry name" value="DUF3800"/>
    <property type="match status" value="1"/>
</dbReference>
<evidence type="ECO:0000313" key="2">
    <source>
        <dbReference type="Proteomes" id="UP000069443"/>
    </source>
</evidence>
<sequence length="221" mass="26218">MRKYMFSDESGDLQCRADPNVSKYFAVGTLTMTESQVADMRARLIILRDELAWRSQGLDTTFHATCDSQLIRDEVFNVIADLDFRFDVTLLEKRKAQPKIRPDEPTFFQYAWFYHLKYAAPRRFSAGDEVLIVAAELGTKKMRAAFRGAIEDVMKQCLDYRVKRTLAFWRDESELGLQAVDYLIWAVTRFYERNDRRSYDLIKDRIHSEYDLFKIGRQYYY</sequence>
<dbReference type="RefSeq" id="WP_062657568.1">
    <property type="nucleotide sequence ID" value="NZ_CATORR010000050.1"/>
</dbReference>
<organism evidence="1 2">
    <name type="scientific">Mycolicibacterium canariasense</name>
    <name type="common">Mycobacterium canariasense</name>
    <dbReference type="NCBI Taxonomy" id="228230"/>
    <lineage>
        <taxon>Bacteria</taxon>
        <taxon>Bacillati</taxon>
        <taxon>Actinomycetota</taxon>
        <taxon>Actinomycetes</taxon>
        <taxon>Mycobacteriales</taxon>
        <taxon>Mycobacteriaceae</taxon>
        <taxon>Mycolicibacterium</taxon>
    </lineage>
</organism>
<dbReference type="EMBL" id="BCSY01000054">
    <property type="protein sequence ID" value="GAS96573.1"/>
    <property type="molecule type" value="Genomic_DNA"/>
</dbReference>
<keyword evidence="2" id="KW-1185">Reference proteome</keyword>
<dbReference type="OrthoDB" id="3199623at2"/>
<gene>
    <name evidence="1" type="ORF">RMCC_3539</name>
</gene>
<accession>A0A124E2E6</accession>
<reference evidence="2" key="2">
    <citation type="submission" date="2016-02" db="EMBL/GenBank/DDBJ databases">
        <title>Draft genome sequence of five rapidly growing Mycobacterium species.</title>
        <authorList>
            <person name="Katahira K."/>
            <person name="Gotou Y."/>
            <person name="Iida K."/>
            <person name="Ogura Y."/>
            <person name="Hayashi T."/>
        </authorList>
    </citation>
    <scope>NUCLEOTIDE SEQUENCE [LARGE SCALE GENOMIC DNA]</scope>
    <source>
        <strain evidence="2">JCM15298</strain>
    </source>
</reference>
<protein>
    <recommendedName>
        <fullName evidence="3">DUF3800 domain-containing protein</fullName>
    </recommendedName>
</protein>
<dbReference type="AlphaFoldDB" id="A0A124E2E6"/>
<reference evidence="2" key="1">
    <citation type="journal article" date="2016" name="Genome Announc.">
        <title>Draft Genome Sequences of Five Rapidly Growing Mycobacterium Species, M. thermoresistibile, M. fortuitum subsp. acetamidolyticum, M. canariasense, M. brisbanense, and M. novocastrense.</title>
        <authorList>
            <person name="Katahira K."/>
            <person name="Ogura Y."/>
            <person name="Gotoh Y."/>
            <person name="Hayashi T."/>
        </authorList>
    </citation>
    <scope>NUCLEOTIDE SEQUENCE [LARGE SCALE GENOMIC DNA]</scope>
    <source>
        <strain evidence="2">JCM15298</strain>
    </source>
</reference>
<comment type="caution">
    <text evidence="1">The sequence shown here is derived from an EMBL/GenBank/DDBJ whole genome shotgun (WGS) entry which is preliminary data.</text>
</comment>
<evidence type="ECO:0008006" key="3">
    <source>
        <dbReference type="Google" id="ProtNLM"/>
    </source>
</evidence>
<name>A0A124E2E6_MYCCR</name>